<name>A0AAJ7WT75_PETMA</name>
<dbReference type="KEGG" id="pmrn:116941700"/>
<feature type="compositionally biased region" description="Basic and acidic residues" evidence="1">
    <location>
        <begin position="9"/>
        <end position="22"/>
    </location>
</feature>
<keyword evidence="2" id="KW-1185">Reference proteome</keyword>
<evidence type="ECO:0000256" key="1">
    <source>
        <dbReference type="SAM" id="MobiDB-lite"/>
    </source>
</evidence>
<dbReference type="RefSeq" id="XP_032808927.1">
    <property type="nucleotide sequence ID" value="XM_032953036.1"/>
</dbReference>
<gene>
    <name evidence="3" type="primary">LOC116941700</name>
</gene>
<evidence type="ECO:0000313" key="2">
    <source>
        <dbReference type="Proteomes" id="UP001318040"/>
    </source>
</evidence>
<protein>
    <submittedName>
        <fullName evidence="3">Uncharacterized protein LOC116941700 isoform X1</fullName>
    </submittedName>
</protein>
<sequence>MEGAATEGGSREPRGGDGEARSDTTAMTRSRQARFTVRSARTAPVIGSIQERGEEDYHPHSGGWATGEQPDSRARQAALSYTGEPSAEATDKRDWGHRGMAGGPGAAAESSEVYSLLRHRGEDDVDPEHPTINKPSYRRFAAIPVNSLLLDQKVVEREASMRDWNSLPDVACEASDQASSWDAWPGPSEGCPSRSTAQRRAQSVSPQAWSGGRETKYATISFSRPPSWDQDKNPASSWDAWPGPSEGCPSRSTAQRRAQSVSPQAWSGGRETKYATISFNRSPSWDQEKSPATIVYTRPSIWEQQHTEPITKPGRIVSLAREKKEGGAAVPPSQPWAHRPLHQSPSDLPAAAHSAKVMAAGVSMTTIHENEELPSTLPRVSSRRTQGGWAATPSWNTVPRHHYSHVKAAAGNQGDPEKPFPPFPRISADRKPLYREFAAIPSRHSQEGDHDERPSSGVSFV</sequence>
<dbReference type="AlphaFoldDB" id="A0AAJ7WT75"/>
<organism evidence="2 3">
    <name type="scientific">Petromyzon marinus</name>
    <name type="common">Sea lamprey</name>
    <dbReference type="NCBI Taxonomy" id="7757"/>
    <lineage>
        <taxon>Eukaryota</taxon>
        <taxon>Metazoa</taxon>
        <taxon>Chordata</taxon>
        <taxon>Craniata</taxon>
        <taxon>Vertebrata</taxon>
        <taxon>Cyclostomata</taxon>
        <taxon>Hyperoartia</taxon>
        <taxon>Petromyzontiformes</taxon>
        <taxon>Petromyzontidae</taxon>
        <taxon>Petromyzon</taxon>
    </lineage>
</organism>
<accession>A0AAJ7WT75</accession>
<feature type="region of interest" description="Disordered" evidence="1">
    <location>
        <begin position="370"/>
        <end position="461"/>
    </location>
</feature>
<feature type="compositionally biased region" description="Polar residues" evidence="1">
    <location>
        <begin position="250"/>
        <end position="265"/>
    </location>
</feature>
<feature type="region of interest" description="Disordered" evidence="1">
    <location>
        <begin position="175"/>
        <end position="269"/>
    </location>
</feature>
<feature type="region of interest" description="Disordered" evidence="1">
    <location>
        <begin position="1"/>
        <end position="115"/>
    </location>
</feature>
<evidence type="ECO:0000313" key="3">
    <source>
        <dbReference type="RefSeq" id="XP_032808927.1"/>
    </source>
</evidence>
<reference evidence="3" key="1">
    <citation type="submission" date="2025-08" db="UniProtKB">
        <authorList>
            <consortium name="RefSeq"/>
        </authorList>
    </citation>
    <scope>IDENTIFICATION</scope>
    <source>
        <tissue evidence="3">Sperm</tissue>
    </source>
</reference>
<proteinExistence type="predicted"/>
<feature type="compositionally biased region" description="Polar residues" evidence="1">
    <location>
        <begin position="193"/>
        <end position="208"/>
    </location>
</feature>
<feature type="compositionally biased region" description="Basic and acidic residues" evidence="1">
    <location>
        <begin position="444"/>
        <end position="454"/>
    </location>
</feature>
<dbReference type="Proteomes" id="UP001318040">
    <property type="component" value="Chromosome 12"/>
</dbReference>
<feature type="region of interest" description="Disordered" evidence="1">
    <location>
        <begin position="323"/>
        <end position="353"/>
    </location>
</feature>